<dbReference type="Proteomes" id="UP000076925">
    <property type="component" value="Unassembled WGS sequence"/>
</dbReference>
<reference evidence="1 2" key="1">
    <citation type="journal article" date="2013" name="Genome Biol. Evol.">
        <title>Genomes of Stigonematalean cyanobacteria (subsection V) and the evolution of oxygenic photosynthesis from prokaryotes to plastids.</title>
        <authorList>
            <person name="Dagan T."/>
            <person name="Roettger M."/>
            <person name="Stucken K."/>
            <person name="Landan G."/>
            <person name="Koch R."/>
            <person name="Major P."/>
            <person name="Gould S.B."/>
            <person name="Goremykin V.V."/>
            <person name="Rippka R."/>
            <person name="Tandeau de Marsac N."/>
            <person name="Gugger M."/>
            <person name="Lockhart P.J."/>
            <person name="Allen J.F."/>
            <person name="Brune I."/>
            <person name="Maus I."/>
            <person name="Puhler A."/>
            <person name="Martin W.F."/>
        </authorList>
    </citation>
    <scope>NUCLEOTIDE SEQUENCE [LARGE SCALE GENOMIC DNA]</scope>
    <source>
        <strain evidence="1 2">PCC 7110</strain>
    </source>
</reference>
<gene>
    <name evidence="1" type="ORF">WA1_48140</name>
</gene>
<dbReference type="STRING" id="128403.WA1_48140"/>
<protein>
    <submittedName>
        <fullName evidence="1">Uncharacterized protein</fullName>
    </submittedName>
</protein>
<sequence length="181" mass="21462">MLEYLGAHYLEINEQCTNYQSLSEQFGRAFGYLQPFPFSLAQQTRYSIAFKMNWFRQLAEAPEHSLFFWTGQFFVNNYEKVVEIVLPPTGGRQTQGIIIDYFHQEFLEALRLYYSDRSVLKYGWLVKLESLLSSISNRNYTDKLALLKARLFREWEEVNQARQAYRSIRNHPIFGVEARGF</sequence>
<comment type="caution">
    <text evidence="1">The sequence shown here is derived from an EMBL/GenBank/DDBJ whole genome shotgun (WGS) entry which is preliminary data.</text>
</comment>
<evidence type="ECO:0000313" key="1">
    <source>
        <dbReference type="EMBL" id="KYC37383.1"/>
    </source>
</evidence>
<organism evidence="1 2">
    <name type="scientific">Scytonema hofmannii PCC 7110</name>
    <dbReference type="NCBI Taxonomy" id="128403"/>
    <lineage>
        <taxon>Bacteria</taxon>
        <taxon>Bacillati</taxon>
        <taxon>Cyanobacteriota</taxon>
        <taxon>Cyanophyceae</taxon>
        <taxon>Nostocales</taxon>
        <taxon>Scytonemataceae</taxon>
        <taxon>Scytonema</taxon>
    </lineage>
</organism>
<evidence type="ECO:0000313" key="2">
    <source>
        <dbReference type="Proteomes" id="UP000076925"/>
    </source>
</evidence>
<dbReference type="AlphaFoldDB" id="A0A139WYA3"/>
<dbReference type="OrthoDB" id="1566970at2"/>
<dbReference type="EMBL" id="ANNX02000047">
    <property type="protein sequence ID" value="KYC37383.1"/>
    <property type="molecule type" value="Genomic_DNA"/>
</dbReference>
<proteinExistence type="predicted"/>
<keyword evidence="2" id="KW-1185">Reference proteome</keyword>
<name>A0A139WYA3_9CYAN</name>
<accession>A0A139WYA3</accession>